<name>A0A1H3UIW8_9BURK</name>
<dbReference type="RefSeq" id="WP_016446890.1">
    <property type="nucleotide sequence ID" value="NZ_CP141274.1"/>
</dbReference>
<proteinExistence type="predicted"/>
<dbReference type="EMBL" id="FNPE01000048">
    <property type="protein sequence ID" value="SDZ62360.1"/>
    <property type="molecule type" value="Genomic_DNA"/>
</dbReference>
<accession>A0A1H3UIW8</accession>
<gene>
    <name evidence="1" type="ORF">SAMN05421547_14812</name>
</gene>
<reference evidence="1 2" key="1">
    <citation type="submission" date="2016-10" db="EMBL/GenBank/DDBJ databases">
        <authorList>
            <person name="de Groot N.N."/>
        </authorList>
    </citation>
    <scope>NUCLEOTIDE SEQUENCE [LARGE SCALE GENOMIC DNA]</scope>
    <source>
        <strain evidence="1 2">LMG 24775</strain>
    </source>
</reference>
<evidence type="ECO:0000313" key="1">
    <source>
        <dbReference type="EMBL" id="SDZ62360.1"/>
    </source>
</evidence>
<evidence type="ECO:0000313" key="2">
    <source>
        <dbReference type="Proteomes" id="UP000183417"/>
    </source>
</evidence>
<dbReference type="AlphaFoldDB" id="A0A1H3UIW8"/>
<dbReference type="Proteomes" id="UP000183417">
    <property type="component" value="Unassembled WGS sequence"/>
</dbReference>
<organism evidence="1 2">
    <name type="scientific">Delftia lacustris</name>
    <dbReference type="NCBI Taxonomy" id="558537"/>
    <lineage>
        <taxon>Bacteria</taxon>
        <taxon>Pseudomonadati</taxon>
        <taxon>Pseudomonadota</taxon>
        <taxon>Betaproteobacteria</taxon>
        <taxon>Burkholderiales</taxon>
        <taxon>Comamonadaceae</taxon>
        <taxon>Delftia</taxon>
    </lineage>
</organism>
<dbReference type="GeneID" id="94692686"/>
<protein>
    <submittedName>
        <fullName evidence="1">Uncharacterized protein</fullName>
    </submittedName>
</protein>
<sequence>MVKKPQITADDVLRAFAMDFEPGAGVLQRYLAQYPEHSLALIDLSMELTRELDDDVPPGAAEFDLVSVGMARLQESTTTLQSLQAAPAKVFTEAINALALPMQVGLAFRERRIDVATLPQRTTAKMAEALKTSTETLLSYLALPAVAPMARARKSTVKPAAPEKVSFERVLRDAGLDDQSISNLLREE</sequence>